<evidence type="ECO:0000259" key="7">
    <source>
        <dbReference type="PROSITE" id="PS50089"/>
    </source>
</evidence>
<gene>
    <name evidence="8" type="ORF">L1049_023831</name>
</gene>
<keyword evidence="9" id="KW-1185">Reference proteome</keyword>
<accession>A0AAP0RTR3</accession>
<dbReference type="AlphaFoldDB" id="A0AAP0RTR3"/>
<evidence type="ECO:0000313" key="8">
    <source>
        <dbReference type="EMBL" id="KAK9284655.1"/>
    </source>
</evidence>
<evidence type="ECO:0000256" key="2">
    <source>
        <dbReference type="ARBA" id="ARBA00022723"/>
    </source>
</evidence>
<proteinExistence type="predicted"/>
<protein>
    <recommendedName>
        <fullName evidence="7">RING-type domain-containing protein</fullName>
    </recommendedName>
</protein>
<dbReference type="Proteomes" id="UP001415857">
    <property type="component" value="Unassembled WGS sequence"/>
</dbReference>
<dbReference type="Pfam" id="PF13639">
    <property type="entry name" value="zf-RING_2"/>
    <property type="match status" value="1"/>
</dbReference>
<dbReference type="GO" id="GO:0008270">
    <property type="term" value="F:zinc ion binding"/>
    <property type="evidence" value="ECO:0007669"/>
    <property type="project" value="UniProtKB-KW"/>
</dbReference>
<dbReference type="PROSITE" id="PS50089">
    <property type="entry name" value="ZF_RING_2"/>
    <property type="match status" value="1"/>
</dbReference>
<evidence type="ECO:0000256" key="5">
    <source>
        <dbReference type="ARBA" id="ARBA00023136"/>
    </source>
</evidence>
<keyword evidence="2" id="KW-0479">Metal-binding</keyword>
<evidence type="ECO:0000313" key="9">
    <source>
        <dbReference type="Proteomes" id="UP001415857"/>
    </source>
</evidence>
<evidence type="ECO:0000256" key="3">
    <source>
        <dbReference type="ARBA" id="ARBA00022771"/>
    </source>
</evidence>
<evidence type="ECO:0000256" key="4">
    <source>
        <dbReference type="ARBA" id="ARBA00022833"/>
    </source>
</evidence>
<comment type="subcellular location">
    <subcellularLocation>
        <location evidence="1">Membrane</location>
    </subcellularLocation>
</comment>
<reference evidence="8 9" key="1">
    <citation type="journal article" date="2024" name="Plant J.">
        <title>Genome sequences and population genomics reveal climatic adaptation and genomic divergence between two closely related sweetgum species.</title>
        <authorList>
            <person name="Xu W.Q."/>
            <person name="Ren C.Q."/>
            <person name="Zhang X.Y."/>
            <person name="Comes H.P."/>
            <person name="Liu X.H."/>
            <person name="Li Y.G."/>
            <person name="Kettle C.J."/>
            <person name="Jalonen R."/>
            <person name="Gaisberger H."/>
            <person name="Ma Y.Z."/>
            <person name="Qiu Y.X."/>
        </authorList>
    </citation>
    <scope>NUCLEOTIDE SEQUENCE [LARGE SCALE GENOMIC DNA]</scope>
    <source>
        <strain evidence="8">Hangzhou</strain>
    </source>
</reference>
<organism evidence="8 9">
    <name type="scientific">Liquidambar formosana</name>
    <name type="common">Formosan gum</name>
    <dbReference type="NCBI Taxonomy" id="63359"/>
    <lineage>
        <taxon>Eukaryota</taxon>
        <taxon>Viridiplantae</taxon>
        <taxon>Streptophyta</taxon>
        <taxon>Embryophyta</taxon>
        <taxon>Tracheophyta</taxon>
        <taxon>Spermatophyta</taxon>
        <taxon>Magnoliopsida</taxon>
        <taxon>eudicotyledons</taxon>
        <taxon>Gunneridae</taxon>
        <taxon>Pentapetalae</taxon>
        <taxon>Saxifragales</taxon>
        <taxon>Altingiaceae</taxon>
        <taxon>Liquidambar</taxon>
    </lineage>
</organism>
<dbReference type="InterPro" id="IPR013083">
    <property type="entry name" value="Znf_RING/FYVE/PHD"/>
</dbReference>
<dbReference type="PANTHER" id="PTHR46151">
    <property type="entry name" value="NEP1-INTERACTING PROTEIN-LIKE 2"/>
    <property type="match status" value="1"/>
</dbReference>
<dbReference type="EMBL" id="JBBPBK010000005">
    <property type="protein sequence ID" value="KAK9284655.1"/>
    <property type="molecule type" value="Genomic_DNA"/>
</dbReference>
<sequence>MAELNLSKASFRSPLEQSLENSSLTSEANLEAFVEKKCEVPSFDMVDQMGAVEKAFEEVPSSGFETHCAKRLSRRSVDEKIPKIRITGKDVLDDASGDRISCSICLQEFQLGEMGRSLPQCHHMFHLCCIDKWLLVHGSCPLCRRDLNLTHSADNGNRSG</sequence>
<dbReference type="InterPro" id="IPR001841">
    <property type="entry name" value="Znf_RING"/>
</dbReference>
<name>A0AAP0RTR3_LIQFO</name>
<dbReference type="GO" id="GO:0016020">
    <property type="term" value="C:membrane"/>
    <property type="evidence" value="ECO:0007669"/>
    <property type="project" value="UniProtKB-SubCell"/>
</dbReference>
<keyword evidence="4" id="KW-0862">Zinc</keyword>
<comment type="caution">
    <text evidence="8">The sequence shown here is derived from an EMBL/GenBank/DDBJ whole genome shotgun (WGS) entry which is preliminary data.</text>
</comment>
<keyword evidence="5" id="KW-0472">Membrane</keyword>
<dbReference type="PANTHER" id="PTHR46151:SF19">
    <property type="entry name" value="NEP1-INTERACTING PROTEIN 1-LIKE ISOFORM X1"/>
    <property type="match status" value="1"/>
</dbReference>
<evidence type="ECO:0000256" key="6">
    <source>
        <dbReference type="PROSITE-ProRule" id="PRU00175"/>
    </source>
</evidence>
<feature type="domain" description="RING-type" evidence="7">
    <location>
        <begin position="102"/>
        <end position="144"/>
    </location>
</feature>
<evidence type="ECO:0000256" key="1">
    <source>
        <dbReference type="ARBA" id="ARBA00004370"/>
    </source>
</evidence>
<dbReference type="SMART" id="SM00184">
    <property type="entry name" value="RING"/>
    <property type="match status" value="1"/>
</dbReference>
<dbReference type="SUPFAM" id="SSF57850">
    <property type="entry name" value="RING/U-box"/>
    <property type="match status" value="1"/>
</dbReference>
<keyword evidence="3 6" id="KW-0863">Zinc-finger</keyword>
<dbReference type="Gene3D" id="3.30.40.10">
    <property type="entry name" value="Zinc/RING finger domain, C3HC4 (zinc finger)"/>
    <property type="match status" value="1"/>
</dbReference>